<reference evidence="2 3" key="1">
    <citation type="submission" date="2014-07" db="EMBL/GenBank/DDBJ databases">
        <authorList>
            <person name="Pisani N.G."/>
            <person name="Newman J.D."/>
        </authorList>
    </citation>
    <scope>NUCLEOTIDE SEQUENCE [LARGE SCALE GENOMIC DNA]</scope>
    <source>
        <strain evidence="2 3">LMG 24720</strain>
    </source>
</reference>
<keyword evidence="1" id="KW-1133">Transmembrane helix</keyword>
<keyword evidence="1" id="KW-0472">Membrane</keyword>
<dbReference type="Proteomes" id="UP000028349">
    <property type="component" value="Unassembled WGS sequence"/>
</dbReference>
<gene>
    <name evidence="2" type="ORF">HY04_11145</name>
</gene>
<proteinExistence type="predicted"/>
<feature type="transmembrane region" description="Helical" evidence="1">
    <location>
        <begin position="44"/>
        <end position="63"/>
    </location>
</feature>
<protein>
    <submittedName>
        <fullName evidence="2">Uncharacterized protein</fullName>
    </submittedName>
</protein>
<comment type="caution">
    <text evidence="2">The sequence shown here is derived from an EMBL/GenBank/DDBJ whole genome shotgun (WGS) entry which is preliminary data.</text>
</comment>
<organism evidence="2 3">
    <name type="scientific">Kaistella antarctica</name>
    <dbReference type="NCBI Taxonomy" id="266748"/>
    <lineage>
        <taxon>Bacteria</taxon>
        <taxon>Pseudomonadati</taxon>
        <taxon>Bacteroidota</taxon>
        <taxon>Flavobacteriia</taxon>
        <taxon>Flavobacteriales</taxon>
        <taxon>Weeksellaceae</taxon>
        <taxon>Chryseobacterium group</taxon>
        <taxon>Kaistella</taxon>
    </lineage>
</organism>
<accession>A0ABR4TYH5</accession>
<keyword evidence="1" id="KW-0812">Transmembrane</keyword>
<dbReference type="EMBL" id="JPEP01000002">
    <property type="protein sequence ID" value="KEY18998.1"/>
    <property type="molecule type" value="Genomic_DNA"/>
</dbReference>
<keyword evidence="3" id="KW-1185">Reference proteome</keyword>
<evidence type="ECO:0000313" key="3">
    <source>
        <dbReference type="Proteomes" id="UP000028349"/>
    </source>
</evidence>
<evidence type="ECO:0000313" key="2">
    <source>
        <dbReference type="EMBL" id="KEY18998.1"/>
    </source>
</evidence>
<sequence length="80" mass="9503">MWKNRQQAIAKASAFPDHLPTTDNNRIELSRKDSIFEPYLKLGLYRFISKFFCWILSCVMFLLKEKVNNKTTKCNNFILI</sequence>
<evidence type="ECO:0000256" key="1">
    <source>
        <dbReference type="SAM" id="Phobius"/>
    </source>
</evidence>
<name>A0ABR4TYH5_9FLAO</name>